<organism evidence="1 2">
    <name type="scientific">Allacma fusca</name>
    <dbReference type="NCBI Taxonomy" id="39272"/>
    <lineage>
        <taxon>Eukaryota</taxon>
        <taxon>Metazoa</taxon>
        <taxon>Ecdysozoa</taxon>
        <taxon>Arthropoda</taxon>
        <taxon>Hexapoda</taxon>
        <taxon>Collembola</taxon>
        <taxon>Symphypleona</taxon>
        <taxon>Sminthuridae</taxon>
        <taxon>Allacma</taxon>
    </lineage>
</organism>
<evidence type="ECO:0000313" key="2">
    <source>
        <dbReference type="Proteomes" id="UP000708208"/>
    </source>
</evidence>
<accession>A0A8J2P912</accession>
<dbReference type="Proteomes" id="UP000708208">
    <property type="component" value="Unassembled WGS sequence"/>
</dbReference>
<gene>
    <name evidence="1" type="ORF">AFUS01_LOCUS24730</name>
</gene>
<dbReference type="AlphaFoldDB" id="A0A8J2P912"/>
<proteinExistence type="predicted"/>
<evidence type="ECO:0000313" key="1">
    <source>
        <dbReference type="EMBL" id="CAG7786148.1"/>
    </source>
</evidence>
<dbReference type="EMBL" id="CAJVCH010311454">
    <property type="protein sequence ID" value="CAG7786148.1"/>
    <property type="molecule type" value="Genomic_DNA"/>
</dbReference>
<feature type="non-terminal residue" evidence="1">
    <location>
        <position position="1"/>
    </location>
</feature>
<comment type="caution">
    <text evidence="1">The sequence shown here is derived from an EMBL/GenBank/DDBJ whole genome shotgun (WGS) entry which is preliminary data.</text>
</comment>
<name>A0A8J2P912_9HEXA</name>
<reference evidence="1" key="1">
    <citation type="submission" date="2021-06" db="EMBL/GenBank/DDBJ databases">
        <authorList>
            <person name="Hodson N. C."/>
            <person name="Mongue J. A."/>
            <person name="Jaron S. K."/>
        </authorList>
    </citation>
    <scope>NUCLEOTIDE SEQUENCE</scope>
</reference>
<protein>
    <submittedName>
        <fullName evidence="1">Uncharacterized protein</fullName>
    </submittedName>
</protein>
<sequence>VHEDGSRCMVTSMPVQLLMYVIQLAAKKCAIRFGLEPRQGKFISKGNEAT</sequence>
<keyword evidence="2" id="KW-1185">Reference proteome</keyword>